<accession>A0A9P6URI0</accession>
<reference evidence="2" key="1">
    <citation type="journal article" date="2020" name="Fungal Divers.">
        <title>Resolving the Mortierellaceae phylogeny through synthesis of multi-gene phylogenetics and phylogenomics.</title>
        <authorList>
            <person name="Vandepol N."/>
            <person name="Liber J."/>
            <person name="Desiro A."/>
            <person name="Na H."/>
            <person name="Kennedy M."/>
            <person name="Barry K."/>
            <person name="Grigoriev I.V."/>
            <person name="Miller A.N."/>
            <person name="O'Donnell K."/>
            <person name="Stajich J.E."/>
            <person name="Bonito G."/>
        </authorList>
    </citation>
    <scope>NUCLEOTIDE SEQUENCE</scope>
    <source>
        <strain evidence="2">REB-010B</strain>
    </source>
</reference>
<name>A0A9P6URI0_9FUNG</name>
<evidence type="ECO:0000256" key="1">
    <source>
        <dbReference type="SAM" id="MobiDB-lite"/>
    </source>
</evidence>
<protein>
    <submittedName>
        <fullName evidence="2">Uncharacterized protein</fullName>
    </submittedName>
</protein>
<feature type="region of interest" description="Disordered" evidence="1">
    <location>
        <begin position="138"/>
        <end position="196"/>
    </location>
</feature>
<gene>
    <name evidence="2" type="ORF">BGZ99_006191</name>
</gene>
<dbReference type="Proteomes" id="UP000738325">
    <property type="component" value="Unassembled WGS sequence"/>
</dbReference>
<comment type="caution">
    <text evidence="2">The sequence shown here is derived from an EMBL/GenBank/DDBJ whole genome shotgun (WGS) entry which is preliminary data.</text>
</comment>
<feature type="compositionally biased region" description="Polar residues" evidence="1">
    <location>
        <begin position="12"/>
        <end position="27"/>
    </location>
</feature>
<keyword evidence="3" id="KW-1185">Reference proteome</keyword>
<dbReference type="EMBL" id="JAAAIP010000414">
    <property type="protein sequence ID" value="KAG0317620.1"/>
    <property type="molecule type" value="Genomic_DNA"/>
</dbReference>
<feature type="region of interest" description="Disordered" evidence="1">
    <location>
        <begin position="1"/>
        <end position="39"/>
    </location>
</feature>
<sequence length="212" mass="23369">MHIDPASIEQDWYNTLSPQEQQRQQSLRGPRVPSRSNSLSKRVTFDEHIMVLGNISGLPLSLSPIPESFSYEDHQRAMMIDAQMIAQKLQQQEFDSNLRTMPPQPRSPSLVQSPASSPSSSCRSSICSVSSLSSVSSVSSVSSSSSRGSDSGAKKSRSASSRLASIFHTSPHRCNKDQQSIPRAMSDGEYQPGIHRRKSLIQRLGLKKNKTL</sequence>
<dbReference type="AlphaFoldDB" id="A0A9P6URI0"/>
<evidence type="ECO:0000313" key="3">
    <source>
        <dbReference type="Proteomes" id="UP000738325"/>
    </source>
</evidence>
<dbReference type="OrthoDB" id="2444085at2759"/>
<proteinExistence type="predicted"/>
<feature type="compositionally biased region" description="Low complexity" evidence="1">
    <location>
        <begin position="138"/>
        <end position="151"/>
    </location>
</feature>
<feature type="region of interest" description="Disordered" evidence="1">
    <location>
        <begin position="97"/>
        <end position="119"/>
    </location>
</feature>
<organism evidence="2 3">
    <name type="scientific">Dissophora globulifera</name>
    <dbReference type="NCBI Taxonomy" id="979702"/>
    <lineage>
        <taxon>Eukaryota</taxon>
        <taxon>Fungi</taxon>
        <taxon>Fungi incertae sedis</taxon>
        <taxon>Mucoromycota</taxon>
        <taxon>Mortierellomycotina</taxon>
        <taxon>Mortierellomycetes</taxon>
        <taxon>Mortierellales</taxon>
        <taxon>Mortierellaceae</taxon>
        <taxon>Dissophora</taxon>
    </lineage>
</organism>
<evidence type="ECO:0000313" key="2">
    <source>
        <dbReference type="EMBL" id="KAG0317620.1"/>
    </source>
</evidence>